<sequence length="155" mass="16932">MRTAAVVAAVLLVAGSARAQDSLAPLSWLAGCWKAENGEPGSGEQWMPLAGDTMMGVSRTVRGGKTVTWEFMRIARREDGAYAFFAQPAGRPPDNFKVVELNAQQVVFENPAHEFPQKIVYRLEAPGKLAAHIEGVRNGNPRKIEFPMLKVPCPQ</sequence>
<dbReference type="PROSITE" id="PS51257">
    <property type="entry name" value="PROKAR_LIPOPROTEIN"/>
    <property type="match status" value="1"/>
</dbReference>
<comment type="caution">
    <text evidence="3">The sequence shown here is derived from an EMBL/GenBank/DDBJ whole genome shotgun (WGS) entry which is preliminary data.</text>
</comment>
<organism evidence="3 4">
    <name type="scientific">Ramlibacter albus</name>
    <dbReference type="NCBI Taxonomy" id="2079448"/>
    <lineage>
        <taxon>Bacteria</taxon>
        <taxon>Pseudomonadati</taxon>
        <taxon>Pseudomonadota</taxon>
        <taxon>Betaproteobacteria</taxon>
        <taxon>Burkholderiales</taxon>
        <taxon>Comamonadaceae</taxon>
        <taxon>Ramlibacter</taxon>
    </lineage>
</organism>
<gene>
    <name evidence="3" type="ORF">H8R02_05560</name>
</gene>
<dbReference type="RefSeq" id="WP_187080321.1">
    <property type="nucleotide sequence ID" value="NZ_JACORU010000001.1"/>
</dbReference>
<proteinExistence type="predicted"/>
<reference evidence="3" key="1">
    <citation type="submission" date="2020-08" db="EMBL/GenBank/DDBJ databases">
        <title>Ramlibacter sp. GTP1 16S ribosomal RNA gene genome sequencing and assembly.</title>
        <authorList>
            <person name="Kang M."/>
        </authorList>
    </citation>
    <scope>NUCLEOTIDE SEQUENCE</scope>
    <source>
        <strain evidence="3">GTP1</strain>
    </source>
</reference>
<protein>
    <recommendedName>
        <fullName evidence="2">DUF6265 domain-containing protein</fullName>
    </recommendedName>
</protein>
<evidence type="ECO:0000259" key="2">
    <source>
        <dbReference type="Pfam" id="PF19780"/>
    </source>
</evidence>
<dbReference type="InterPro" id="IPR046232">
    <property type="entry name" value="DUF6265"/>
</dbReference>
<dbReference type="EMBL" id="JACORU010000001">
    <property type="protein sequence ID" value="MBC5763907.1"/>
    <property type="molecule type" value="Genomic_DNA"/>
</dbReference>
<keyword evidence="1" id="KW-0732">Signal</keyword>
<accession>A0A923M7C5</accession>
<evidence type="ECO:0000313" key="3">
    <source>
        <dbReference type="EMBL" id="MBC5763907.1"/>
    </source>
</evidence>
<keyword evidence="4" id="KW-1185">Reference proteome</keyword>
<feature type="signal peptide" evidence="1">
    <location>
        <begin position="1"/>
        <end position="19"/>
    </location>
</feature>
<dbReference type="Pfam" id="PF19780">
    <property type="entry name" value="DUF6265"/>
    <property type="match status" value="1"/>
</dbReference>
<dbReference type="Proteomes" id="UP000596827">
    <property type="component" value="Unassembled WGS sequence"/>
</dbReference>
<name>A0A923M7C5_9BURK</name>
<evidence type="ECO:0000256" key="1">
    <source>
        <dbReference type="SAM" id="SignalP"/>
    </source>
</evidence>
<feature type="domain" description="DUF6265" evidence="2">
    <location>
        <begin position="27"/>
        <end position="134"/>
    </location>
</feature>
<feature type="chain" id="PRO_5037506491" description="DUF6265 domain-containing protein" evidence="1">
    <location>
        <begin position="20"/>
        <end position="155"/>
    </location>
</feature>
<dbReference type="AlphaFoldDB" id="A0A923M7C5"/>
<evidence type="ECO:0000313" key="4">
    <source>
        <dbReference type="Proteomes" id="UP000596827"/>
    </source>
</evidence>